<accession>A0AAV2TNU3</accession>
<evidence type="ECO:0000256" key="9">
    <source>
        <dbReference type="SAM" id="Phobius"/>
    </source>
</evidence>
<feature type="transmembrane region" description="Helical" evidence="9">
    <location>
        <begin position="110"/>
        <end position="128"/>
    </location>
</feature>
<dbReference type="GO" id="GO:0032580">
    <property type="term" value="C:Golgi cisterna membrane"/>
    <property type="evidence" value="ECO:0007669"/>
    <property type="project" value="TreeGrafter"/>
</dbReference>
<evidence type="ECO:0000259" key="11">
    <source>
        <dbReference type="Pfam" id="PF12537"/>
    </source>
</evidence>
<evidence type="ECO:0000256" key="7">
    <source>
        <dbReference type="ARBA" id="ARBA00035085"/>
    </source>
</evidence>
<dbReference type="GO" id="GO:0008308">
    <property type="term" value="F:voltage-gated monoatomic anion channel activity"/>
    <property type="evidence" value="ECO:0007669"/>
    <property type="project" value="TreeGrafter"/>
</dbReference>
<keyword evidence="5 9" id="KW-0472">Membrane</keyword>
<proteinExistence type="inferred from homology"/>
<sequence>MGFLWNSSSLLFSQLFFFIFGWIFFLRQLFRDYEVENNIVVAIFSATFSLSCTLFELVIFEILDISDASSRRIHWQIILFATLLGVIIVIPFSIFFYFSKSLPLLPPSRSFRAFVAFLMYLVYLYLFWKVGNSFPIISPKHGIISFEQCIGRIGVIGVTIMALLSGFGAVNYPYTCMTLFAQSVSASEIKTAEKRLLQTMDMILIKRRRLAQAQFEANMHNNTGVRAGTFWNMLRTVSTSISSGRINEKALEYEVASLEEVGRQLFLELHDLRNAQERIQFSRTLKGRYFNCLGYFFCGYCCWKIFISTINILFNRIGRQDPITQGISIAVHYLGFEFNVKFWSRQISFWLVGIIVITSIRGLLITLTKFFHAIASTKSSNVIVLLLAQIMGTYFVSSVLLLRMNMTAEYRTILTQVLGDLQFHFYHRWFDVIFLVSAVCSIGFLYMAHKRVTEMKADYVC</sequence>
<reference evidence="12" key="1">
    <citation type="submission" date="2024-06" db="EMBL/GenBank/DDBJ databases">
        <authorList>
            <person name="Liu X."/>
            <person name="Lenzi L."/>
            <person name="Haldenby T S."/>
            <person name="Uol C."/>
        </authorList>
    </citation>
    <scope>NUCLEOTIDE SEQUENCE</scope>
</reference>
<feature type="transmembrane region" description="Helical" evidence="9">
    <location>
        <begin position="293"/>
        <end position="314"/>
    </location>
</feature>
<feature type="transmembrane region" description="Helical" evidence="9">
    <location>
        <begin position="426"/>
        <end position="446"/>
    </location>
</feature>
<dbReference type="PANTHER" id="PTHR15948:SF0">
    <property type="entry name" value="GOLGI PH REGULATOR A-RELATED"/>
    <property type="match status" value="1"/>
</dbReference>
<feature type="domain" description="Abscisic acid G-protein coupled receptor-like" evidence="10">
    <location>
        <begin position="281"/>
        <end position="450"/>
    </location>
</feature>
<dbReference type="Pfam" id="PF12430">
    <property type="entry name" value="ABA_GPCR"/>
    <property type="match status" value="1"/>
</dbReference>
<comment type="catalytic activity">
    <reaction evidence="8">
        <text>fluoride(in) = fluoride(out)</text>
        <dbReference type="Rhea" id="RHEA:76159"/>
        <dbReference type="ChEBI" id="CHEBI:17051"/>
    </reaction>
</comment>
<feature type="transmembrane region" description="Helical" evidence="9">
    <location>
        <begin position="9"/>
        <end position="27"/>
    </location>
</feature>
<evidence type="ECO:0000259" key="10">
    <source>
        <dbReference type="Pfam" id="PF12430"/>
    </source>
</evidence>
<dbReference type="InterPro" id="IPR022535">
    <property type="entry name" value="Golgi_pH-regulator_cons_dom"/>
</dbReference>
<organism evidence="12 13">
    <name type="scientific">Calicophoron daubneyi</name>
    <name type="common">Rumen fluke</name>
    <name type="synonym">Paramphistomum daubneyi</name>
    <dbReference type="NCBI Taxonomy" id="300641"/>
    <lineage>
        <taxon>Eukaryota</taxon>
        <taxon>Metazoa</taxon>
        <taxon>Spiralia</taxon>
        <taxon>Lophotrochozoa</taxon>
        <taxon>Platyhelminthes</taxon>
        <taxon>Trematoda</taxon>
        <taxon>Digenea</taxon>
        <taxon>Plagiorchiida</taxon>
        <taxon>Pronocephalata</taxon>
        <taxon>Paramphistomoidea</taxon>
        <taxon>Paramphistomidae</taxon>
        <taxon>Calicophoron</taxon>
    </lineage>
</organism>
<evidence type="ECO:0000256" key="1">
    <source>
        <dbReference type="ARBA" id="ARBA00004141"/>
    </source>
</evidence>
<evidence type="ECO:0000256" key="4">
    <source>
        <dbReference type="ARBA" id="ARBA00022989"/>
    </source>
</evidence>
<dbReference type="AlphaFoldDB" id="A0AAV2TNU3"/>
<dbReference type="EMBL" id="CAXLJL010000489">
    <property type="protein sequence ID" value="CAL5138430.1"/>
    <property type="molecule type" value="Genomic_DNA"/>
</dbReference>
<evidence type="ECO:0000256" key="5">
    <source>
        <dbReference type="ARBA" id="ARBA00023136"/>
    </source>
</evidence>
<keyword evidence="3 9" id="KW-0812">Transmembrane</keyword>
<evidence type="ECO:0000256" key="2">
    <source>
        <dbReference type="ARBA" id="ARBA00009478"/>
    </source>
</evidence>
<comment type="similarity">
    <text evidence="2">Belongs to the Golgi pH regulator (TC 1.A.38) family.</text>
</comment>
<comment type="catalytic activity">
    <reaction evidence="6">
        <text>iodide(out) = iodide(in)</text>
        <dbReference type="Rhea" id="RHEA:66324"/>
        <dbReference type="ChEBI" id="CHEBI:16382"/>
    </reaction>
</comment>
<evidence type="ECO:0008006" key="14">
    <source>
        <dbReference type="Google" id="ProtNLM"/>
    </source>
</evidence>
<protein>
    <recommendedName>
        <fullName evidence="14">Golgi pH regulator</fullName>
    </recommendedName>
</protein>
<evidence type="ECO:0000313" key="12">
    <source>
        <dbReference type="EMBL" id="CAL5138430.1"/>
    </source>
</evidence>
<feature type="domain" description="Golgi pH regulator conserved" evidence="11">
    <location>
        <begin position="145"/>
        <end position="210"/>
    </location>
</feature>
<dbReference type="InterPro" id="IPR025969">
    <property type="entry name" value="ABA_GPCR_dom"/>
</dbReference>
<name>A0AAV2TNU3_CALDB</name>
<comment type="subcellular location">
    <subcellularLocation>
        <location evidence="1">Membrane</location>
        <topology evidence="1">Multi-pass membrane protein</topology>
    </subcellularLocation>
</comment>
<dbReference type="Proteomes" id="UP001497525">
    <property type="component" value="Unassembled WGS sequence"/>
</dbReference>
<feature type="transmembrane region" description="Helical" evidence="9">
    <location>
        <begin position="39"/>
        <end position="63"/>
    </location>
</feature>
<gene>
    <name evidence="12" type="ORF">CDAUBV1_LOCUS13252</name>
</gene>
<evidence type="ECO:0000256" key="3">
    <source>
        <dbReference type="ARBA" id="ARBA00022692"/>
    </source>
</evidence>
<dbReference type="InterPro" id="IPR015672">
    <property type="entry name" value="GPHR/GTG"/>
</dbReference>
<feature type="transmembrane region" description="Helical" evidence="9">
    <location>
        <begin position="349"/>
        <end position="371"/>
    </location>
</feature>
<keyword evidence="4 9" id="KW-1133">Transmembrane helix</keyword>
<feature type="transmembrane region" description="Helical" evidence="9">
    <location>
        <begin position="383"/>
        <end position="406"/>
    </location>
</feature>
<comment type="catalytic activity">
    <reaction evidence="7">
        <text>bromide(in) = bromide(out)</text>
        <dbReference type="Rhea" id="RHEA:75383"/>
        <dbReference type="ChEBI" id="CHEBI:15858"/>
    </reaction>
</comment>
<dbReference type="PANTHER" id="PTHR15948">
    <property type="entry name" value="G-PROTEIN COUPLED RECEPTOR 89-RELATED"/>
    <property type="match status" value="1"/>
</dbReference>
<evidence type="ECO:0000313" key="13">
    <source>
        <dbReference type="Proteomes" id="UP001497525"/>
    </source>
</evidence>
<dbReference type="GO" id="GO:0051452">
    <property type="term" value="P:intracellular pH reduction"/>
    <property type="evidence" value="ECO:0007669"/>
    <property type="project" value="TreeGrafter"/>
</dbReference>
<evidence type="ECO:0000256" key="6">
    <source>
        <dbReference type="ARBA" id="ARBA00024145"/>
    </source>
</evidence>
<dbReference type="Pfam" id="PF12537">
    <property type="entry name" value="GPHR_N"/>
    <property type="match status" value="1"/>
</dbReference>
<evidence type="ECO:0000256" key="8">
    <source>
        <dbReference type="ARBA" id="ARBA00044702"/>
    </source>
</evidence>
<feature type="transmembrane region" description="Helical" evidence="9">
    <location>
        <begin position="149"/>
        <end position="170"/>
    </location>
</feature>
<feature type="transmembrane region" description="Helical" evidence="9">
    <location>
        <begin position="75"/>
        <end position="98"/>
    </location>
</feature>
<comment type="caution">
    <text evidence="12">The sequence shown here is derived from an EMBL/GenBank/DDBJ whole genome shotgun (WGS) entry which is preliminary data.</text>
</comment>